<gene>
    <name evidence="1" type="ORF">H5410_027866</name>
</gene>
<reference evidence="1 2" key="1">
    <citation type="submission" date="2020-09" db="EMBL/GenBank/DDBJ databases">
        <title>De no assembly of potato wild relative species, Solanum commersonii.</title>
        <authorList>
            <person name="Cho K."/>
        </authorList>
    </citation>
    <scope>NUCLEOTIDE SEQUENCE [LARGE SCALE GENOMIC DNA]</scope>
    <source>
        <strain evidence="1">LZ3.2</strain>
        <tissue evidence="1">Leaf</tissue>
    </source>
</reference>
<dbReference type="EMBL" id="JACXVP010000005">
    <property type="protein sequence ID" value="KAG5606374.1"/>
    <property type="molecule type" value="Genomic_DNA"/>
</dbReference>
<proteinExistence type="predicted"/>
<evidence type="ECO:0000313" key="1">
    <source>
        <dbReference type="EMBL" id="KAG5606374.1"/>
    </source>
</evidence>
<evidence type="ECO:0000313" key="2">
    <source>
        <dbReference type="Proteomes" id="UP000824120"/>
    </source>
</evidence>
<keyword evidence="2" id="KW-1185">Reference proteome</keyword>
<accession>A0A9J5Z5S3</accession>
<dbReference type="AlphaFoldDB" id="A0A9J5Z5S3"/>
<protein>
    <submittedName>
        <fullName evidence="1">Uncharacterized protein</fullName>
    </submittedName>
</protein>
<name>A0A9J5Z5S3_SOLCO</name>
<comment type="caution">
    <text evidence="1">The sequence shown here is derived from an EMBL/GenBank/DDBJ whole genome shotgun (WGS) entry which is preliminary data.</text>
</comment>
<dbReference type="OrthoDB" id="1313591at2759"/>
<sequence length="86" mass="9486">MDTEVSLLLGRELDGSHAGGRFTGSIAKSKEIKDIRFKFKNDPIRLGDISVKSKQSEIVEGGDKDQYDASSSKKRKGKAIVYWPLG</sequence>
<dbReference type="Proteomes" id="UP000824120">
    <property type="component" value="Chromosome 5"/>
</dbReference>
<organism evidence="1 2">
    <name type="scientific">Solanum commersonii</name>
    <name type="common">Commerson's wild potato</name>
    <name type="synonym">Commerson's nightshade</name>
    <dbReference type="NCBI Taxonomy" id="4109"/>
    <lineage>
        <taxon>Eukaryota</taxon>
        <taxon>Viridiplantae</taxon>
        <taxon>Streptophyta</taxon>
        <taxon>Embryophyta</taxon>
        <taxon>Tracheophyta</taxon>
        <taxon>Spermatophyta</taxon>
        <taxon>Magnoliopsida</taxon>
        <taxon>eudicotyledons</taxon>
        <taxon>Gunneridae</taxon>
        <taxon>Pentapetalae</taxon>
        <taxon>asterids</taxon>
        <taxon>lamiids</taxon>
        <taxon>Solanales</taxon>
        <taxon>Solanaceae</taxon>
        <taxon>Solanoideae</taxon>
        <taxon>Solaneae</taxon>
        <taxon>Solanum</taxon>
    </lineage>
</organism>